<organism evidence="4 5">
    <name type="scientific">Flavobacterium difficile</name>
    <dbReference type="NCBI Taxonomy" id="2709659"/>
    <lineage>
        <taxon>Bacteria</taxon>
        <taxon>Pseudomonadati</taxon>
        <taxon>Bacteroidota</taxon>
        <taxon>Flavobacteriia</taxon>
        <taxon>Flavobacteriales</taxon>
        <taxon>Flavobacteriaceae</taxon>
        <taxon>Flavobacterium</taxon>
    </lineage>
</organism>
<evidence type="ECO:0000313" key="5">
    <source>
        <dbReference type="Proteomes" id="UP000800984"/>
    </source>
</evidence>
<keyword evidence="5" id="KW-1185">Reference proteome</keyword>
<evidence type="ECO:0000256" key="2">
    <source>
        <dbReference type="ARBA" id="ARBA00022898"/>
    </source>
</evidence>
<dbReference type="PROSITE" id="PS00868">
    <property type="entry name" value="CYS_MET_METAB_PP"/>
    <property type="match status" value="1"/>
</dbReference>
<proteinExistence type="inferred from homology"/>
<sequence length="389" mass="42836">MQLETLLANITQHANLVDAYGATHLPIYNTATFDHKRQFPNHKNYDYSRTDNPTRNALEDIFTIAENGAGGVCTNTGVGALALLFDTVLKSGDTVLVERDCYGGTYRMLNILLEKQNIKTCYADFTDAIEVENVLKNNAITLVLCESPTNPSLKIVDLKAVAELSKKYNALFAVDNSMATFASQKPLDLGADFSLFSATKFISGHGSVVAGAIIAKTDYWAERLCYFSNANGRAQSPFDVFLVSLGLPTLVYRMKTQEQSAIQLSEFLLSLSEVVEVKFPGLPSHPQYELAKRQMKIIPSVLTITLKSAEKSEQLIRNTKLFGEKVSFGTSDSRLEIPSKMSHATYSEEDLKKIGLTHATVRIAVGLENVDDLIADIQQALKIETSKCV</sequence>
<dbReference type="InterPro" id="IPR000277">
    <property type="entry name" value="Cys/Met-Metab_PyrdxlP-dep_enz"/>
</dbReference>
<evidence type="ECO:0000313" key="4">
    <source>
        <dbReference type="EMBL" id="NHM00713.1"/>
    </source>
</evidence>
<keyword evidence="2 3" id="KW-0663">Pyridoxal phosphate</keyword>
<dbReference type="Pfam" id="PF01053">
    <property type="entry name" value="Cys_Met_Meta_PP"/>
    <property type="match status" value="1"/>
</dbReference>
<dbReference type="InterPro" id="IPR015424">
    <property type="entry name" value="PyrdxlP-dep_Trfase"/>
</dbReference>
<dbReference type="EMBL" id="JAAJBT010000001">
    <property type="protein sequence ID" value="NHM00713.1"/>
    <property type="molecule type" value="Genomic_DNA"/>
</dbReference>
<dbReference type="Proteomes" id="UP000800984">
    <property type="component" value="Unassembled WGS sequence"/>
</dbReference>
<dbReference type="InterPro" id="IPR054542">
    <property type="entry name" value="Cys_met_metab_PP"/>
</dbReference>
<dbReference type="Gene3D" id="3.90.1150.10">
    <property type="entry name" value="Aspartate Aminotransferase, domain 1"/>
    <property type="match status" value="1"/>
</dbReference>
<gene>
    <name evidence="4" type="ORF">G4D72_01150</name>
</gene>
<name>A0ABX0I0J4_9FLAO</name>
<evidence type="ECO:0000256" key="1">
    <source>
        <dbReference type="ARBA" id="ARBA00001933"/>
    </source>
</evidence>
<evidence type="ECO:0000256" key="3">
    <source>
        <dbReference type="RuleBase" id="RU362118"/>
    </source>
</evidence>
<accession>A0ABX0I0J4</accession>
<dbReference type="InterPro" id="IPR015421">
    <property type="entry name" value="PyrdxlP-dep_Trfase_major"/>
</dbReference>
<keyword evidence="4" id="KW-0808">Transferase</keyword>
<comment type="caution">
    <text evidence="4">The sequence shown here is derived from an EMBL/GenBank/DDBJ whole genome shotgun (WGS) entry which is preliminary data.</text>
</comment>
<comment type="cofactor">
    <cofactor evidence="1 3">
        <name>pyridoxal 5'-phosphate</name>
        <dbReference type="ChEBI" id="CHEBI:597326"/>
    </cofactor>
</comment>
<dbReference type="GO" id="GO:0016740">
    <property type="term" value="F:transferase activity"/>
    <property type="evidence" value="ECO:0007669"/>
    <property type="project" value="UniProtKB-KW"/>
</dbReference>
<dbReference type="PANTHER" id="PTHR11808">
    <property type="entry name" value="TRANS-SULFURATION ENZYME FAMILY MEMBER"/>
    <property type="match status" value="1"/>
</dbReference>
<dbReference type="InterPro" id="IPR015422">
    <property type="entry name" value="PyrdxlP-dep_Trfase_small"/>
</dbReference>
<protein>
    <submittedName>
        <fullName evidence="4">PLP-dependent transferase</fullName>
    </submittedName>
</protein>
<comment type="similarity">
    <text evidence="3">Belongs to the trans-sulfuration enzymes family.</text>
</comment>
<dbReference type="Gene3D" id="3.40.640.10">
    <property type="entry name" value="Type I PLP-dependent aspartate aminotransferase-like (Major domain)"/>
    <property type="match status" value="1"/>
</dbReference>
<dbReference type="RefSeq" id="WP_166075747.1">
    <property type="nucleotide sequence ID" value="NZ_JAAJBT010000001.1"/>
</dbReference>
<dbReference type="PIRSF" id="PIRSF001434">
    <property type="entry name" value="CGS"/>
    <property type="match status" value="1"/>
</dbReference>
<dbReference type="SUPFAM" id="SSF53383">
    <property type="entry name" value="PLP-dependent transferases"/>
    <property type="match status" value="1"/>
</dbReference>
<reference evidence="4 5" key="1">
    <citation type="submission" date="2020-02" db="EMBL/GenBank/DDBJ databases">
        <authorList>
            <person name="Chen W.-M."/>
        </authorList>
    </citation>
    <scope>NUCLEOTIDE SEQUENCE [LARGE SCALE GENOMIC DNA]</scope>
    <source>
        <strain evidence="4 5">KDG-16</strain>
    </source>
</reference>